<organism evidence="2 3">
    <name type="scientific">Puccinia graminis f. sp. tritici (strain CRL 75-36-700-3 / race SCCL)</name>
    <name type="common">Black stem rust fungus</name>
    <dbReference type="NCBI Taxonomy" id="418459"/>
    <lineage>
        <taxon>Eukaryota</taxon>
        <taxon>Fungi</taxon>
        <taxon>Dikarya</taxon>
        <taxon>Basidiomycota</taxon>
        <taxon>Pucciniomycotina</taxon>
        <taxon>Pucciniomycetes</taxon>
        <taxon>Pucciniales</taxon>
        <taxon>Pucciniaceae</taxon>
        <taxon>Puccinia</taxon>
    </lineage>
</organism>
<dbReference type="AlphaFoldDB" id="E3L688"/>
<gene>
    <name evidence="2" type="ORF">PGTG_18153</name>
</gene>
<dbReference type="EMBL" id="DS178357">
    <property type="protein sequence ID" value="EFP92063.1"/>
    <property type="molecule type" value="Genomic_DNA"/>
</dbReference>
<keyword evidence="1" id="KW-0812">Transmembrane</keyword>
<dbReference type="STRING" id="418459.E3L688"/>
<feature type="transmembrane region" description="Helical" evidence="1">
    <location>
        <begin position="108"/>
        <end position="130"/>
    </location>
</feature>
<dbReference type="PANTHER" id="PTHR39218:SF1">
    <property type="entry name" value="OXIDOREDUCTASE 14 KDA SUBUNIT, PUTATIVE (AFU_ORTHOLOGUE AFUA_1G12110)-RELATED"/>
    <property type="match status" value="1"/>
</dbReference>
<evidence type="ECO:0000313" key="3">
    <source>
        <dbReference type="Proteomes" id="UP000008783"/>
    </source>
</evidence>
<protein>
    <submittedName>
        <fullName evidence="2">Uncharacterized protein</fullName>
    </submittedName>
</protein>
<dbReference type="InParanoid" id="E3L688"/>
<evidence type="ECO:0000256" key="1">
    <source>
        <dbReference type="SAM" id="Phobius"/>
    </source>
</evidence>
<proteinExistence type="predicted"/>
<dbReference type="RefSeq" id="XP_003336482.1">
    <property type="nucleotide sequence ID" value="XM_003336434.1"/>
</dbReference>
<keyword evidence="1" id="KW-1133">Transmembrane helix</keyword>
<dbReference type="HOGENOM" id="CLU_1540857_0_0_1"/>
<dbReference type="VEuPathDB" id="FungiDB:PGTG_18153"/>
<reference key="1">
    <citation type="submission" date="2007-01" db="EMBL/GenBank/DDBJ databases">
        <title>The Genome Sequence of Puccinia graminis f. sp. tritici Strain CRL 75-36-700-3.</title>
        <authorList>
            <consortium name="The Broad Institute Genome Sequencing Platform"/>
            <person name="Birren B."/>
            <person name="Lander E."/>
            <person name="Galagan J."/>
            <person name="Nusbaum C."/>
            <person name="Devon K."/>
            <person name="Cuomo C."/>
            <person name="Jaffe D."/>
            <person name="Butler J."/>
            <person name="Alvarez P."/>
            <person name="Gnerre S."/>
            <person name="Grabherr M."/>
            <person name="Mauceli E."/>
            <person name="Brockman W."/>
            <person name="Young S."/>
            <person name="LaButti K."/>
            <person name="Sykes S."/>
            <person name="DeCaprio D."/>
            <person name="Crawford M."/>
            <person name="Koehrsen M."/>
            <person name="Engels R."/>
            <person name="Montgomery P."/>
            <person name="Pearson M."/>
            <person name="Howarth C."/>
            <person name="Larson L."/>
            <person name="White J."/>
            <person name="Zeng Q."/>
            <person name="Kodira C."/>
            <person name="Yandava C."/>
            <person name="Alvarado L."/>
            <person name="O'Leary S."/>
            <person name="Szabo L."/>
            <person name="Dean R."/>
            <person name="Schein J."/>
        </authorList>
    </citation>
    <scope>NUCLEOTIDE SEQUENCE</scope>
    <source>
        <strain>CRL 75-36-700-3</strain>
    </source>
</reference>
<dbReference type="PANTHER" id="PTHR39218">
    <property type="entry name" value="OXIDOREDUCTASE 14 KDA SUBUNIT, PUTATIVE (AFU_ORTHOLOGUE AFUA_1G12110)-RELATED"/>
    <property type="match status" value="1"/>
</dbReference>
<dbReference type="Proteomes" id="UP000008783">
    <property type="component" value="Unassembled WGS sequence"/>
</dbReference>
<reference evidence="3" key="2">
    <citation type="journal article" date="2011" name="Proc. Natl. Acad. Sci. U.S.A.">
        <title>Obligate biotrophy features unraveled by the genomic analysis of rust fungi.</title>
        <authorList>
            <person name="Duplessis S."/>
            <person name="Cuomo C.A."/>
            <person name="Lin Y.-C."/>
            <person name="Aerts A."/>
            <person name="Tisserant E."/>
            <person name="Veneault-Fourrey C."/>
            <person name="Joly D.L."/>
            <person name="Hacquard S."/>
            <person name="Amselem J."/>
            <person name="Cantarel B.L."/>
            <person name="Chiu R."/>
            <person name="Coutinho P.M."/>
            <person name="Feau N."/>
            <person name="Field M."/>
            <person name="Frey P."/>
            <person name="Gelhaye E."/>
            <person name="Goldberg J."/>
            <person name="Grabherr M.G."/>
            <person name="Kodira C.D."/>
            <person name="Kohler A."/>
            <person name="Kuees U."/>
            <person name="Lindquist E.A."/>
            <person name="Lucas S.M."/>
            <person name="Mago R."/>
            <person name="Mauceli E."/>
            <person name="Morin E."/>
            <person name="Murat C."/>
            <person name="Pangilinan J.L."/>
            <person name="Park R."/>
            <person name="Pearson M."/>
            <person name="Quesneville H."/>
            <person name="Rouhier N."/>
            <person name="Sakthikumar S."/>
            <person name="Salamov A.A."/>
            <person name="Schmutz J."/>
            <person name="Selles B."/>
            <person name="Shapiro H."/>
            <person name="Tanguay P."/>
            <person name="Tuskan G.A."/>
            <person name="Henrissat B."/>
            <person name="Van de Peer Y."/>
            <person name="Rouze P."/>
            <person name="Ellis J.G."/>
            <person name="Dodds P.N."/>
            <person name="Schein J.E."/>
            <person name="Zhong S."/>
            <person name="Hamelin R.C."/>
            <person name="Grigoriev I.V."/>
            <person name="Szabo L.J."/>
            <person name="Martin F."/>
        </authorList>
    </citation>
    <scope>NUCLEOTIDE SEQUENCE [LARGE SCALE GENOMIC DNA]</scope>
    <source>
        <strain evidence="3">CRL 75-36-700-3 / race SCCL</strain>
    </source>
</reference>
<evidence type="ECO:0000313" key="2">
    <source>
        <dbReference type="EMBL" id="EFP92063.1"/>
    </source>
</evidence>
<dbReference type="KEGG" id="pgr:PGTG_18153"/>
<dbReference type="GeneID" id="10532019"/>
<accession>E3L688</accession>
<name>E3L688_PUCGT</name>
<feature type="transmembrane region" description="Helical" evidence="1">
    <location>
        <begin position="82"/>
        <end position="102"/>
    </location>
</feature>
<dbReference type="OrthoDB" id="2141050at2759"/>
<sequence length="174" mass="19863">MLRRIPDKSTLGKIVVLNGIPCNRGCSESRVNLHQAGFRRCSVNVTGLKRHPFGLDTSPTALNTTHPHPHHRSSCRLTSMGLATYTATWAAIGFGIRCYQLGVMQRPLFTNLWAHGISTGLFGSLGYYFYHLKIRQRELLEERREESKIFQEAQKIRNALRKQQQEQLDSNMSH</sequence>
<keyword evidence="1" id="KW-0472">Membrane</keyword>
<keyword evidence="3" id="KW-1185">Reference proteome</keyword>